<evidence type="ECO:0000256" key="3">
    <source>
        <dbReference type="ARBA" id="ARBA00022786"/>
    </source>
</evidence>
<dbReference type="EMBL" id="VLTO01000002">
    <property type="protein sequence ID" value="KAA0177889.1"/>
    <property type="molecule type" value="Genomic_DNA"/>
</dbReference>
<evidence type="ECO:0000256" key="12">
    <source>
        <dbReference type="ARBA" id="ARBA00078369"/>
    </source>
</evidence>
<keyword evidence="3" id="KW-0833">Ubl conjugation pathway</keyword>
<evidence type="ECO:0000256" key="4">
    <source>
        <dbReference type="ARBA" id="ARBA00022840"/>
    </source>
</evidence>
<dbReference type="Gene3D" id="3.10.110.10">
    <property type="entry name" value="Ubiquitin Conjugating Enzyme"/>
    <property type="match status" value="1"/>
</dbReference>
<evidence type="ECO:0000259" key="14">
    <source>
        <dbReference type="PROSITE" id="PS50127"/>
    </source>
</evidence>
<comment type="subunit">
    <text evidence="8">Interacts with MAEA and WDR26, components of the CTLH complex that contains GID4, RANBP9 and/or RANBP10, MKLN1, MAEA, RMND5A (or alternatively its paralog RMND5B), GID8, ARMC8, WDR26 and YPEL5.</text>
</comment>
<keyword evidence="2" id="KW-0547">Nucleotide-binding</keyword>
<keyword evidence="6" id="KW-0007">Acetylation</keyword>
<dbReference type="Proteomes" id="UP000325113">
    <property type="component" value="Unassembled WGS sequence"/>
</dbReference>
<keyword evidence="1" id="KW-0808">Transferase</keyword>
<dbReference type="EMBL" id="VLTN01000001">
    <property type="protein sequence ID" value="KAA0157681.1"/>
    <property type="molecule type" value="Genomic_DNA"/>
</dbReference>
<dbReference type="AlphaFoldDB" id="A0A5A8DLJ9"/>
<dbReference type="PANTHER" id="PTHR24068">
    <property type="entry name" value="UBIQUITIN-CONJUGATING ENZYME E2"/>
    <property type="match status" value="1"/>
</dbReference>
<protein>
    <recommendedName>
        <fullName evidence="9">Ubiquitin-conjugating enzyme E2 H</fullName>
    </recommendedName>
    <alternativeName>
        <fullName evidence="12">(E3-independent) E2 ubiquitin-conjugating enzyme H</fullName>
    </alternativeName>
    <alternativeName>
        <fullName evidence="10">E2 ubiquitin-conjugating enzyme H</fullName>
    </alternativeName>
    <alternativeName>
        <fullName evidence="13">Ubiquitin carrier protein H</fullName>
    </alternativeName>
    <alternativeName>
        <fullName evidence="11">Ubiquitin-protein ligase H</fullName>
    </alternativeName>
</protein>
<dbReference type="Pfam" id="PF00179">
    <property type="entry name" value="UQ_con"/>
    <property type="match status" value="1"/>
</dbReference>
<evidence type="ECO:0000256" key="13">
    <source>
        <dbReference type="ARBA" id="ARBA00082119"/>
    </source>
</evidence>
<dbReference type="Proteomes" id="UP000322899">
    <property type="component" value="Unassembled WGS sequence"/>
</dbReference>
<evidence type="ECO:0000256" key="10">
    <source>
        <dbReference type="ARBA" id="ARBA00076312"/>
    </source>
</evidence>
<evidence type="ECO:0000313" key="17">
    <source>
        <dbReference type="EMBL" id="KAA0177889.1"/>
    </source>
</evidence>
<keyword evidence="19" id="KW-1185">Reference proteome</keyword>
<gene>
    <name evidence="17" type="ORF">FNF27_00437</name>
    <name evidence="15" type="ORF">FNF29_00256</name>
    <name evidence="16" type="ORF">FNF31_01825</name>
</gene>
<comment type="function">
    <text evidence="7">Accepts ubiquitin from the E1 complex and catalyzes its covalent attachment to other proteins. E2 ubiquitin conjugating enzyme that transfers ubiquitin to MAEA, a core component of the CTLH E3 ubiquitin-protein ligase complex. In vitro catalyzes 'Lys-11'- and 'Lys-48'-linked polyubiquitination. Capable, in vitro, to ubiquitinate histone H2A.</text>
</comment>
<evidence type="ECO:0000256" key="6">
    <source>
        <dbReference type="ARBA" id="ARBA00022990"/>
    </source>
</evidence>
<dbReference type="OrthoDB" id="269518at2759"/>
<dbReference type="GO" id="GO:0005524">
    <property type="term" value="F:ATP binding"/>
    <property type="evidence" value="ECO:0007669"/>
    <property type="project" value="UniProtKB-KW"/>
</dbReference>
<name>A0A5A8DLJ9_CAFRO</name>
<evidence type="ECO:0000256" key="2">
    <source>
        <dbReference type="ARBA" id="ARBA00022741"/>
    </source>
</evidence>
<keyword evidence="5" id="KW-0832">Ubl conjugation</keyword>
<dbReference type="InterPro" id="IPR016135">
    <property type="entry name" value="UBQ-conjugating_enzyme/RWD"/>
</dbReference>
<dbReference type="Proteomes" id="UP000323011">
    <property type="component" value="Unassembled WGS sequence"/>
</dbReference>
<evidence type="ECO:0000313" key="19">
    <source>
        <dbReference type="Proteomes" id="UP000323011"/>
    </source>
</evidence>
<organism evidence="16 20">
    <name type="scientific">Cafeteria roenbergensis</name>
    <name type="common">Marine flagellate</name>
    <dbReference type="NCBI Taxonomy" id="33653"/>
    <lineage>
        <taxon>Eukaryota</taxon>
        <taxon>Sar</taxon>
        <taxon>Stramenopiles</taxon>
        <taxon>Bigyra</taxon>
        <taxon>Opalozoa</taxon>
        <taxon>Bicosoecida</taxon>
        <taxon>Cafeteriaceae</taxon>
        <taxon>Cafeteria</taxon>
    </lineage>
</organism>
<evidence type="ECO:0000256" key="1">
    <source>
        <dbReference type="ARBA" id="ARBA00022679"/>
    </source>
</evidence>
<sequence>MAAAAMRAARRRETDIMKLMMSDFEVFRPSKERYEFIVRFPGPPETHYEGGVWLVRVVLPAEYPFKSPSVGFCNKMTHPNVCERSGSICLDVLNSTWTPMYDLVNIFSALLPQLLRYPNPSDPLNSVAAQLMTQQPAQYSRRIKQTIASFANDAFVERLFAAIKCGDDAAIAEASRTPLLCPAEPPSSSGAASAADGAAPSSFVLSRAAVAAGPAAGAAGARSASAGQGAAELLPGAPAGSLPGSGRSASTVLQAGARLSGACEAPGAVAWDQLSEWHGFDDGGDIDDAGFDDDASVMSDL</sequence>
<evidence type="ECO:0000313" key="20">
    <source>
        <dbReference type="Proteomes" id="UP000325113"/>
    </source>
</evidence>
<evidence type="ECO:0000256" key="7">
    <source>
        <dbReference type="ARBA" id="ARBA00060202"/>
    </source>
</evidence>
<dbReference type="OMA" id="RTSIVAH"/>
<dbReference type="SMART" id="SM00212">
    <property type="entry name" value="UBCc"/>
    <property type="match status" value="1"/>
</dbReference>
<evidence type="ECO:0000256" key="8">
    <source>
        <dbReference type="ARBA" id="ARBA00063081"/>
    </source>
</evidence>
<comment type="caution">
    <text evidence="16">The sequence shown here is derived from an EMBL/GenBank/DDBJ whole genome shotgun (WGS) entry which is preliminary data.</text>
</comment>
<evidence type="ECO:0000256" key="9">
    <source>
        <dbReference type="ARBA" id="ARBA00072436"/>
    </source>
</evidence>
<feature type="domain" description="UBC core" evidence="14">
    <location>
        <begin position="4"/>
        <end position="152"/>
    </location>
</feature>
<dbReference type="InterPro" id="IPR000608">
    <property type="entry name" value="UBC"/>
</dbReference>
<accession>A0A5A8DLJ9</accession>
<evidence type="ECO:0000256" key="5">
    <source>
        <dbReference type="ARBA" id="ARBA00022843"/>
    </source>
</evidence>
<reference evidence="18 19" key="1">
    <citation type="submission" date="2019-07" db="EMBL/GenBank/DDBJ databases">
        <title>Genomes of Cafeteria roenbergensis.</title>
        <authorList>
            <person name="Fischer M.G."/>
            <person name="Hackl T."/>
            <person name="Roman M."/>
        </authorList>
    </citation>
    <scope>NUCLEOTIDE SEQUENCE [LARGE SCALE GENOMIC DNA]</scope>
    <source>
        <strain evidence="15 19">BVI</strain>
        <strain evidence="16 20">Cflag</strain>
        <strain evidence="17 18">E4-10P</strain>
    </source>
</reference>
<dbReference type="CDD" id="cd23797">
    <property type="entry name" value="UBCc_UBE2H"/>
    <property type="match status" value="1"/>
</dbReference>
<dbReference type="SUPFAM" id="SSF54495">
    <property type="entry name" value="UBC-like"/>
    <property type="match status" value="1"/>
</dbReference>
<evidence type="ECO:0000313" key="16">
    <source>
        <dbReference type="EMBL" id="KAA0165477.1"/>
    </source>
</evidence>
<dbReference type="PROSITE" id="PS50127">
    <property type="entry name" value="UBC_2"/>
    <property type="match status" value="1"/>
</dbReference>
<keyword evidence="4" id="KW-0067">ATP-binding</keyword>
<dbReference type="FunFam" id="3.10.110.10:FF:000078">
    <property type="entry name" value="ubiquitin-conjugating enzyme E2 H isoform X2"/>
    <property type="match status" value="1"/>
</dbReference>
<proteinExistence type="predicted"/>
<evidence type="ECO:0000313" key="18">
    <source>
        <dbReference type="Proteomes" id="UP000322899"/>
    </source>
</evidence>
<evidence type="ECO:0000313" key="15">
    <source>
        <dbReference type="EMBL" id="KAA0157681.1"/>
    </source>
</evidence>
<dbReference type="EMBL" id="VLTM01000012">
    <property type="protein sequence ID" value="KAA0165477.1"/>
    <property type="molecule type" value="Genomic_DNA"/>
</dbReference>
<evidence type="ECO:0000256" key="11">
    <source>
        <dbReference type="ARBA" id="ARBA00077502"/>
    </source>
</evidence>
<dbReference type="GO" id="GO:0004842">
    <property type="term" value="F:ubiquitin-protein transferase activity"/>
    <property type="evidence" value="ECO:0007669"/>
    <property type="project" value="UniProtKB-ARBA"/>
</dbReference>